<keyword evidence="3" id="KW-0819">tRNA processing</keyword>
<dbReference type="Proteomes" id="UP001162029">
    <property type="component" value="Unassembled WGS sequence"/>
</dbReference>
<dbReference type="GO" id="GO:0003755">
    <property type="term" value="F:peptidyl-prolyl cis-trans isomerase activity"/>
    <property type="evidence" value="ECO:0007669"/>
    <property type="project" value="UniProtKB-KW"/>
</dbReference>
<feature type="domain" description="PPIase FKBP-type" evidence="11">
    <location>
        <begin position="702"/>
        <end position="789"/>
    </location>
</feature>
<evidence type="ECO:0000256" key="3">
    <source>
        <dbReference type="ARBA" id="ARBA00022694"/>
    </source>
</evidence>
<keyword evidence="4" id="KW-0547">Nucleotide-binding</keyword>
<accession>A0AAV0UI97</accession>
<dbReference type="Gene3D" id="3.10.50.40">
    <property type="match status" value="1"/>
</dbReference>
<proteinExistence type="inferred from homology"/>
<dbReference type="GO" id="GO:0008033">
    <property type="term" value="P:tRNA processing"/>
    <property type="evidence" value="ECO:0007669"/>
    <property type="project" value="UniProtKB-KW"/>
</dbReference>
<evidence type="ECO:0000256" key="4">
    <source>
        <dbReference type="ARBA" id="ARBA00022741"/>
    </source>
</evidence>
<dbReference type="SUPFAM" id="SSF52402">
    <property type="entry name" value="Adenine nucleotide alpha hydrolases-like"/>
    <property type="match status" value="1"/>
</dbReference>
<evidence type="ECO:0000256" key="1">
    <source>
        <dbReference type="ARBA" id="ARBA00000971"/>
    </source>
</evidence>
<dbReference type="GO" id="GO:0005524">
    <property type="term" value="F:ATP binding"/>
    <property type="evidence" value="ECO:0007669"/>
    <property type="project" value="UniProtKB-KW"/>
</dbReference>
<dbReference type="PANTHER" id="PTHR43033">
    <property type="entry name" value="TRNA(ILE)-LYSIDINE SYNTHASE-RELATED"/>
    <property type="match status" value="1"/>
</dbReference>
<dbReference type="Gene3D" id="3.40.50.620">
    <property type="entry name" value="HUPs"/>
    <property type="match status" value="1"/>
</dbReference>
<dbReference type="PROSITE" id="PS50059">
    <property type="entry name" value="FKBP_PPIASE"/>
    <property type="match status" value="1"/>
</dbReference>
<dbReference type="CDD" id="cd01992">
    <property type="entry name" value="TilS_N"/>
    <property type="match status" value="1"/>
</dbReference>
<protein>
    <recommendedName>
        <fullName evidence="9">peptidylprolyl isomerase</fullName>
        <ecNumber evidence="9">5.2.1.8</ecNumber>
    </recommendedName>
</protein>
<dbReference type="GO" id="GO:0032267">
    <property type="term" value="F:tRNA(Ile)-lysidine synthase activity"/>
    <property type="evidence" value="ECO:0007669"/>
    <property type="project" value="UniProtKB-EC"/>
</dbReference>
<evidence type="ECO:0000256" key="6">
    <source>
        <dbReference type="ARBA" id="ARBA00023110"/>
    </source>
</evidence>
<evidence type="ECO:0000259" key="11">
    <source>
        <dbReference type="PROSITE" id="PS50059"/>
    </source>
</evidence>
<dbReference type="Pfam" id="PF00254">
    <property type="entry name" value="FKBP_C"/>
    <property type="match status" value="1"/>
</dbReference>
<evidence type="ECO:0000313" key="12">
    <source>
        <dbReference type="EMBL" id="CAI5736634.1"/>
    </source>
</evidence>
<dbReference type="Pfam" id="PF17800">
    <property type="entry name" value="NPL"/>
    <property type="match status" value="1"/>
</dbReference>
<dbReference type="InterPro" id="IPR014729">
    <property type="entry name" value="Rossmann-like_a/b/a_fold"/>
</dbReference>
<dbReference type="Gene3D" id="2.60.120.340">
    <property type="entry name" value="Nucleoplasmin core domain"/>
    <property type="match status" value="1"/>
</dbReference>
<keyword evidence="6 9" id="KW-0697">Rotamase</keyword>
<keyword evidence="13" id="KW-1185">Reference proteome</keyword>
<dbReference type="InterPro" id="IPR012795">
    <property type="entry name" value="tRNA_Ile_lys_synt_N"/>
</dbReference>
<name>A0AAV0UI97_9STRA</name>
<dbReference type="PANTHER" id="PTHR43033:SF1">
    <property type="entry name" value="TRNA(ILE)-LYSIDINE SYNTHASE-RELATED"/>
    <property type="match status" value="1"/>
</dbReference>
<feature type="compositionally biased region" description="Basic and acidic residues" evidence="10">
    <location>
        <begin position="619"/>
        <end position="629"/>
    </location>
</feature>
<evidence type="ECO:0000256" key="2">
    <source>
        <dbReference type="ARBA" id="ARBA00022598"/>
    </source>
</evidence>
<keyword evidence="2" id="KW-0436">Ligase</keyword>
<dbReference type="AlphaFoldDB" id="A0AAV0UI97"/>
<dbReference type="InterPro" id="IPR001179">
    <property type="entry name" value="PPIase_FKBP_dom"/>
</dbReference>
<comment type="catalytic activity">
    <reaction evidence="8">
        <text>cytidine(34) in tRNA(Ile2) + L-lysine + ATP = lysidine(34) in tRNA(Ile2) + AMP + diphosphate + H(+)</text>
        <dbReference type="Rhea" id="RHEA:43744"/>
        <dbReference type="Rhea" id="RHEA-COMP:10625"/>
        <dbReference type="Rhea" id="RHEA-COMP:10670"/>
        <dbReference type="ChEBI" id="CHEBI:15378"/>
        <dbReference type="ChEBI" id="CHEBI:30616"/>
        <dbReference type="ChEBI" id="CHEBI:32551"/>
        <dbReference type="ChEBI" id="CHEBI:33019"/>
        <dbReference type="ChEBI" id="CHEBI:82748"/>
        <dbReference type="ChEBI" id="CHEBI:83665"/>
        <dbReference type="ChEBI" id="CHEBI:456215"/>
        <dbReference type="EC" id="6.3.4.19"/>
    </reaction>
</comment>
<evidence type="ECO:0000256" key="5">
    <source>
        <dbReference type="ARBA" id="ARBA00022840"/>
    </source>
</evidence>
<feature type="region of interest" description="Disordered" evidence="10">
    <location>
        <begin position="553"/>
        <end position="640"/>
    </location>
</feature>
<evidence type="ECO:0000256" key="8">
    <source>
        <dbReference type="ARBA" id="ARBA00048539"/>
    </source>
</evidence>
<dbReference type="SUPFAM" id="SSF54534">
    <property type="entry name" value="FKBP-like"/>
    <property type="match status" value="1"/>
</dbReference>
<dbReference type="EC" id="5.2.1.8" evidence="9"/>
<dbReference type="EMBL" id="CANTFM010001199">
    <property type="protein sequence ID" value="CAI5736634.1"/>
    <property type="molecule type" value="Genomic_DNA"/>
</dbReference>
<dbReference type="NCBIfam" id="TIGR02432">
    <property type="entry name" value="lysidine_TilS_N"/>
    <property type="match status" value="1"/>
</dbReference>
<dbReference type="InterPro" id="IPR012094">
    <property type="entry name" value="tRNA_Ile_lys_synt"/>
</dbReference>
<reference evidence="12" key="1">
    <citation type="submission" date="2022-12" db="EMBL/GenBank/DDBJ databases">
        <authorList>
            <person name="Webb A."/>
        </authorList>
    </citation>
    <scope>NUCLEOTIDE SEQUENCE</scope>
    <source>
        <strain evidence="12">Pd1</strain>
    </source>
</reference>
<keyword evidence="5" id="KW-0067">ATP-binding</keyword>
<gene>
    <name evidence="12" type="ORF">PDE001_LOCUS6364</name>
</gene>
<dbReference type="InterPro" id="IPR011063">
    <property type="entry name" value="TilS/TtcA_N"/>
</dbReference>
<comment type="catalytic activity">
    <reaction evidence="1 9">
        <text>[protein]-peptidylproline (omega=180) = [protein]-peptidylproline (omega=0)</text>
        <dbReference type="Rhea" id="RHEA:16237"/>
        <dbReference type="Rhea" id="RHEA-COMP:10747"/>
        <dbReference type="Rhea" id="RHEA-COMP:10748"/>
        <dbReference type="ChEBI" id="CHEBI:83833"/>
        <dbReference type="ChEBI" id="CHEBI:83834"/>
        <dbReference type="EC" id="5.2.1.8"/>
    </reaction>
</comment>
<dbReference type="HAMAP" id="MF_01161">
    <property type="entry name" value="tRNA_Ile_lys_synt"/>
    <property type="match status" value="1"/>
</dbReference>
<comment type="caution">
    <text evidence="12">The sequence shown here is derived from an EMBL/GenBank/DDBJ whole genome shotgun (WGS) entry which is preliminary data.</text>
</comment>
<evidence type="ECO:0000256" key="7">
    <source>
        <dbReference type="ARBA" id="ARBA00023235"/>
    </source>
</evidence>
<evidence type="ECO:0000256" key="9">
    <source>
        <dbReference type="PROSITE-ProRule" id="PRU00277"/>
    </source>
</evidence>
<evidence type="ECO:0000256" key="10">
    <source>
        <dbReference type="SAM" id="MobiDB-lite"/>
    </source>
</evidence>
<dbReference type="Pfam" id="PF01171">
    <property type="entry name" value="ATP_bind_3"/>
    <property type="match status" value="1"/>
</dbReference>
<keyword evidence="7 9" id="KW-0413">Isomerase</keyword>
<feature type="compositionally biased region" description="Basic and acidic residues" evidence="10">
    <location>
        <begin position="562"/>
        <end position="609"/>
    </location>
</feature>
<dbReference type="InterPro" id="IPR041232">
    <property type="entry name" value="NPL"/>
</dbReference>
<dbReference type="InterPro" id="IPR046357">
    <property type="entry name" value="PPIase_dom_sf"/>
</dbReference>
<evidence type="ECO:0000313" key="13">
    <source>
        <dbReference type="Proteomes" id="UP001162029"/>
    </source>
</evidence>
<dbReference type="FunFam" id="3.10.50.40:FF:000006">
    <property type="entry name" value="Peptidyl-prolyl cis-trans isomerase"/>
    <property type="match status" value="1"/>
</dbReference>
<sequence>MLIGCGRLVERLRAKHSALSFLGAHLSTMVNTAPDSSDEASVSAAMFADFVRKCGLSKKRLHQELYPLEFGRSARAGEFPIAVATSGGADSMALMLLLREYLQENRIKTPLLAVTVDHRLRLESSREALEMAKISADRGGIHHVTKVCEWYRDEAEQQAGEGRVADLSRPVKPRNSKMEEQARQYRYSLLRQACLEHRVRCLFVAHNHGDQIETMLFRLGRASGINGLAGIASRLPFFSVDKSLTCPRGTEDLETVNMAMLIRPLLSVTKDRLMSTCDRFQQPWIHDPSNDNPVYDRVRIRQELKRIESERGAAILDLFSRFQKTAEKAKKEFGRAERFMLCKYTVTWEPEIVVLQMAIFHNPKVFDELLYRLLSLIIVHIGKKEAPPRLASVARFARNLQHLESGKQLTLGGCRKSEQIEVAPVPGFFGYVVNPGQPLRWANDVAEFCMQLNSAALGADATKGRSTLSIVVKTSKIALCTLTTEVTEQWNLTQTFTPMDGEIELIVDGPNSIHVTGFIEVGGEEDSDEHGFDDIDDEEDEMMVFGDDCLSDVDADEEEGRDDQNKKSRFEVLEERVHNKEPESKKKSPNKEAKKTEEVKKESKKDGAVKKAAAGTAVAEKKAKEEKGAAKKKAKTSKLAEKEKRIAEKLAEVTATKPKSKKRAAPVESVEVPKKAKVATRVHKGVTIEDVAVGKGRPVQRGRKVGIVYRGRLTNGKQFDATQNRKKPFTFRHGIGDVIKGMDIGIEGMRIGSKRTITIPSRLGYGREGSPPVIPGNSDLIFEIEVVAA</sequence>
<organism evidence="12 13">
    <name type="scientific">Peronospora destructor</name>
    <dbReference type="NCBI Taxonomy" id="86335"/>
    <lineage>
        <taxon>Eukaryota</taxon>
        <taxon>Sar</taxon>
        <taxon>Stramenopiles</taxon>
        <taxon>Oomycota</taxon>
        <taxon>Peronosporomycetes</taxon>
        <taxon>Peronosporales</taxon>
        <taxon>Peronosporaceae</taxon>
        <taxon>Peronospora</taxon>
    </lineage>
</organism>